<keyword evidence="2" id="KW-0472">Membrane</keyword>
<proteinExistence type="predicted"/>
<protein>
    <recommendedName>
        <fullName evidence="5">G-protein coupled receptors family 1 profile domain-containing protein</fullName>
    </recommendedName>
</protein>
<evidence type="ECO:0000313" key="4">
    <source>
        <dbReference type="Proteomes" id="UP000762676"/>
    </source>
</evidence>
<feature type="transmembrane region" description="Helical" evidence="2">
    <location>
        <begin position="6"/>
        <end position="24"/>
    </location>
</feature>
<feature type="region of interest" description="Disordered" evidence="1">
    <location>
        <begin position="45"/>
        <end position="65"/>
    </location>
</feature>
<evidence type="ECO:0000256" key="1">
    <source>
        <dbReference type="SAM" id="MobiDB-lite"/>
    </source>
</evidence>
<dbReference type="AlphaFoldDB" id="A0AAV4JYS3"/>
<accession>A0AAV4JYS3</accession>
<evidence type="ECO:0008006" key="5">
    <source>
        <dbReference type="Google" id="ProtNLM"/>
    </source>
</evidence>
<sequence length="139" mass="15243">MYVIFLLVLSFLGVLGNTLVLLLHQHDDQDGPARGYSGQQYTADNRGNNCSPPIGSDQSHHKQQAHCKLLPDTTPTDKDFDYSMSTPVLSDARQETLSAHVGAVGKRSRAAQLNRFLLVASAVWLFGCTFAVLMLINLN</sequence>
<keyword evidence="2" id="KW-0812">Transmembrane</keyword>
<comment type="caution">
    <text evidence="3">The sequence shown here is derived from an EMBL/GenBank/DDBJ whole genome shotgun (WGS) entry which is preliminary data.</text>
</comment>
<keyword evidence="4" id="KW-1185">Reference proteome</keyword>
<organism evidence="3 4">
    <name type="scientific">Elysia marginata</name>
    <dbReference type="NCBI Taxonomy" id="1093978"/>
    <lineage>
        <taxon>Eukaryota</taxon>
        <taxon>Metazoa</taxon>
        <taxon>Spiralia</taxon>
        <taxon>Lophotrochozoa</taxon>
        <taxon>Mollusca</taxon>
        <taxon>Gastropoda</taxon>
        <taxon>Heterobranchia</taxon>
        <taxon>Euthyneura</taxon>
        <taxon>Panpulmonata</taxon>
        <taxon>Sacoglossa</taxon>
        <taxon>Placobranchoidea</taxon>
        <taxon>Plakobranchidae</taxon>
        <taxon>Elysia</taxon>
    </lineage>
</organism>
<evidence type="ECO:0000256" key="2">
    <source>
        <dbReference type="SAM" id="Phobius"/>
    </source>
</evidence>
<name>A0AAV4JYS3_9GAST</name>
<feature type="transmembrane region" description="Helical" evidence="2">
    <location>
        <begin position="116"/>
        <end position="136"/>
    </location>
</feature>
<dbReference type="EMBL" id="BMAT01003508">
    <property type="protein sequence ID" value="GFS26873.1"/>
    <property type="molecule type" value="Genomic_DNA"/>
</dbReference>
<evidence type="ECO:0000313" key="3">
    <source>
        <dbReference type="EMBL" id="GFS26873.1"/>
    </source>
</evidence>
<dbReference type="Proteomes" id="UP000762676">
    <property type="component" value="Unassembled WGS sequence"/>
</dbReference>
<keyword evidence="2" id="KW-1133">Transmembrane helix</keyword>
<gene>
    <name evidence="3" type="ORF">ElyMa_001732600</name>
</gene>
<reference evidence="3 4" key="1">
    <citation type="journal article" date="2021" name="Elife">
        <title>Chloroplast acquisition without the gene transfer in kleptoplastic sea slugs, Plakobranchus ocellatus.</title>
        <authorList>
            <person name="Maeda T."/>
            <person name="Takahashi S."/>
            <person name="Yoshida T."/>
            <person name="Shimamura S."/>
            <person name="Takaki Y."/>
            <person name="Nagai Y."/>
            <person name="Toyoda A."/>
            <person name="Suzuki Y."/>
            <person name="Arimoto A."/>
            <person name="Ishii H."/>
            <person name="Satoh N."/>
            <person name="Nishiyama T."/>
            <person name="Hasebe M."/>
            <person name="Maruyama T."/>
            <person name="Minagawa J."/>
            <person name="Obokata J."/>
            <person name="Shigenobu S."/>
        </authorList>
    </citation>
    <scope>NUCLEOTIDE SEQUENCE [LARGE SCALE GENOMIC DNA]</scope>
</reference>